<dbReference type="Pfam" id="PF13333">
    <property type="entry name" value="rve_2"/>
    <property type="match status" value="1"/>
</dbReference>
<evidence type="ECO:0000313" key="3">
    <source>
        <dbReference type="Proteomes" id="UP000324176"/>
    </source>
</evidence>
<reference evidence="2 3" key="1">
    <citation type="submission" date="2019-07" db="EMBL/GenBank/DDBJ databases">
        <title>Active sludge and wastewater microbial communities from Klosterneuburg, Austria.</title>
        <authorList>
            <person name="Wagner M."/>
        </authorList>
    </citation>
    <scope>NUCLEOTIDE SEQUENCE [LARGE SCALE GENOMIC DNA]</scope>
    <source>
        <strain evidence="2 3">Nm2</strain>
    </source>
</reference>
<proteinExistence type="predicted"/>
<feature type="domain" description="Integrase catalytic" evidence="1">
    <location>
        <begin position="11"/>
        <end position="174"/>
    </location>
</feature>
<comment type="caution">
    <text evidence="2">The sequence shown here is derived from an EMBL/GenBank/DDBJ whole genome shotgun (WGS) entry which is preliminary data.</text>
</comment>
<dbReference type="AlphaFoldDB" id="A0A5D3YDS4"/>
<dbReference type="PROSITE" id="PS50994">
    <property type="entry name" value="INTEGRASE"/>
    <property type="match status" value="1"/>
</dbReference>
<name>A0A5D3YDS4_9PROT</name>
<protein>
    <submittedName>
        <fullName evidence="2">Integrase-like protein</fullName>
    </submittedName>
</protein>
<dbReference type="InterPro" id="IPR036397">
    <property type="entry name" value="RNaseH_sf"/>
</dbReference>
<evidence type="ECO:0000313" key="2">
    <source>
        <dbReference type="EMBL" id="TYP89278.1"/>
    </source>
</evidence>
<dbReference type="PANTHER" id="PTHR46889">
    <property type="entry name" value="TRANSPOSASE INSF FOR INSERTION SEQUENCE IS3B-RELATED"/>
    <property type="match status" value="1"/>
</dbReference>
<dbReference type="Proteomes" id="UP000324176">
    <property type="component" value="Unassembled WGS sequence"/>
</dbReference>
<dbReference type="Pfam" id="PF00665">
    <property type="entry name" value="rve"/>
    <property type="match status" value="1"/>
</dbReference>
<dbReference type="InterPro" id="IPR001584">
    <property type="entry name" value="Integrase_cat-core"/>
</dbReference>
<dbReference type="GO" id="GO:0015074">
    <property type="term" value="P:DNA integration"/>
    <property type="evidence" value="ECO:0007669"/>
    <property type="project" value="InterPro"/>
</dbReference>
<sequence length="180" mass="21354">MFENKLNRQFDVEAPNQVYVGDITYIWTQEGWLYLAVVIDLFSRKVVGWSINSRMKARLVCDALRMAIWQRQPQPGLMVHSDRGSQYASREYRRLLEIHGFMGSMSRTGDCFDNAVAESFFGSLKQELVQWRHYQTRYAAQQDLLQYISMFYNSHRLHSYLEYKSPNQYEIETEKLKKVA</sequence>
<dbReference type="NCBIfam" id="NF033516">
    <property type="entry name" value="transpos_IS3"/>
    <property type="match status" value="1"/>
</dbReference>
<dbReference type="Gene3D" id="3.30.420.10">
    <property type="entry name" value="Ribonuclease H-like superfamily/Ribonuclease H"/>
    <property type="match status" value="1"/>
</dbReference>
<dbReference type="EMBL" id="VNHT01000018">
    <property type="protein sequence ID" value="TYP89278.1"/>
    <property type="molecule type" value="Genomic_DNA"/>
</dbReference>
<gene>
    <name evidence="2" type="ORF">BCL69_101853</name>
</gene>
<evidence type="ECO:0000259" key="1">
    <source>
        <dbReference type="PROSITE" id="PS50994"/>
    </source>
</evidence>
<dbReference type="GO" id="GO:0003676">
    <property type="term" value="F:nucleic acid binding"/>
    <property type="evidence" value="ECO:0007669"/>
    <property type="project" value="InterPro"/>
</dbReference>
<dbReference type="InterPro" id="IPR012337">
    <property type="entry name" value="RNaseH-like_sf"/>
</dbReference>
<organism evidence="2 3">
    <name type="scientific">Nitrosomonas communis</name>
    <dbReference type="NCBI Taxonomy" id="44574"/>
    <lineage>
        <taxon>Bacteria</taxon>
        <taxon>Pseudomonadati</taxon>
        <taxon>Pseudomonadota</taxon>
        <taxon>Betaproteobacteria</taxon>
        <taxon>Nitrosomonadales</taxon>
        <taxon>Nitrosomonadaceae</taxon>
        <taxon>Nitrosomonas</taxon>
    </lineage>
</organism>
<dbReference type="PANTHER" id="PTHR46889:SF4">
    <property type="entry name" value="TRANSPOSASE INSO FOR INSERTION SEQUENCE ELEMENT IS911B-RELATED"/>
    <property type="match status" value="1"/>
</dbReference>
<accession>A0A5D3YDS4</accession>
<dbReference type="SUPFAM" id="SSF53098">
    <property type="entry name" value="Ribonuclease H-like"/>
    <property type="match status" value="1"/>
</dbReference>
<dbReference type="InterPro" id="IPR048020">
    <property type="entry name" value="Transpos_IS3"/>
</dbReference>
<dbReference type="InterPro" id="IPR050900">
    <property type="entry name" value="Transposase_IS3/IS150/IS904"/>
</dbReference>